<feature type="compositionally biased region" description="Basic and acidic residues" evidence="2">
    <location>
        <begin position="170"/>
        <end position="179"/>
    </location>
</feature>
<dbReference type="AlphaFoldDB" id="A0A2Z6R2Z7"/>
<feature type="region of interest" description="Disordered" evidence="2">
    <location>
        <begin position="928"/>
        <end position="979"/>
    </location>
</feature>
<dbReference type="SMART" id="SM00360">
    <property type="entry name" value="RRM"/>
    <property type="match status" value="3"/>
</dbReference>
<keyword evidence="1" id="KW-0694">RNA-binding</keyword>
<dbReference type="Gene3D" id="3.30.70.330">
    <property type="match status" value="3"/>
</dbReference>
<dbReference type="InterPro" id="IPR000504">
    <property type="entry name" value="RRM_dom"/>
</dbReference>
<dbReference type="Proteomes" id="UP000615446">
    <property type="component" value="Unassembled WGS sequence"/>
</dbReference>
<dbReference type="GO" id="GO:0003723">
    <property type="term" value="F:RNA binding"/>
    <property type="evidence" value="ECO:0007669"/>
    <property type="project" value="UniProtKB-UniRule"/>
</dbReference>
<evidence type="ECO:0000259" key="3">
    <source>
        <dbReference type="PROSITE" id="PS50102"/>
    </source>
</evidence>
<comment type="caution">
    <text evidence="4">The sequence shown here is derived from an EMBL/GenBank/DDBJ whole genome shotgun (WGS) entry which is preliminary data.</text>
</comment>
<dbReference type="STRING" id="94130.A0A2Z6R2Z7"/>
<dbReference type="PANTHER" id="PTHR48034">
    <property type="entry name" value="TRANSFORMER-2 SEX-DETERMINING PROTEIN-RELATED"/>
    <property type="match status" value="1"/>
</dbReference>
<protein>
    <submittedName>
        <fullName evidence="5">RNA recognition motif domain containing protein</fullName>
    </submittedName>
</protein>
<dbReference type="SUPFAM" id="SSF54928">
    <property type="entry name" value="RNA-binding domain, RBD"/>
    <property type="match status" value="2"/>
</dbReference>
<dbReference type="EMBL" id="BLAL01000281">
    <property type="protein sequence ID" value="GES99485.1"/>
    <property type="molecule type" value="Genomic_DNA"/>
</dbReference>
<dbReference type="InterPro" id="IPR035979">
    <property type="entry name" value="RBD_domain_sf"/>
</dbReference>
<evidence type="ECO:0000256" key="2">
    <source>
        <dbReference type="SAM" id="MobiDB-lite"/>
    </source>
</evidence>
<feature type="region of interest" description="Disordered" evidence="2">
    <location>
        <begin position="741"/>
        <end position="763"/>
    </location>
</feature>
<dbReference type="OrthoDB" id="410044at2759"/>
<feature type="compositionally biased region" description="Polar residues" evidence="2">
    <location>
        <begin position="62"/>
        <end position="81"/>
    </location>
</feature>
<feature type="compositionally biased region" description="Polar residues" evidence="2">
    <location>
        <begin position="91"/>
        <end position="126"/>
    </location>
</feature>
<feature type="region of interest" description="Disordered" evidence="2">
    <location>
        <begin position="1"/>
        <end position="21"/>
    </location>
</feature>
<dbReference type="InterPro" id="IPR012677">
    <property type="entry name" value="Nucleotide-bd_a/b_plait_sf"/>
</dbReference>
<feature type="compositionally biased region" description="Basic and acidic residues" evidence="2">
    <location>
        <begin position="938"/>
        <end position="968"/>
    </location>
</feature>
<proteinExistence type="predicted"/>
<gene>
    <name evidence="5" type="ORF">RCL2_002598900</name>
    <name evidence="4" type="ORF">RclHR1_00200022</name>
</gene>
<evidence type="ECO:0000256" key="1">
    <source>
        <dbReference type="PROSITE-ProRule" id="PRU00176"/>
    </source>
</evidence>
<feature type="region of interest" description="Disordered" evidence="2">
    <location>
        <begin position="347"/>
        <end position="369"/>
    </location>
</feature>
<dbReference type="CDD" id="cd12453">
    <property type="entry name" value="RRM1_RIM4_like"/>
    <property type="match status" value="1"/>
</dbReference>
<dbReference type="PROSITE" id="PS50102">
    <property type="entry name" value="RRM"/>
    <property type="match status" value="3"/>
</dbReference>
<feature type="domain" description="RRM" evidence="3">
    <location>
        <begin position="396"/>
        <end position="475"/>
    </location>
</feature>
<keyword evidence="6" id="KW-1185">Reference proteome</keyword>
<feature type="domain" description="RRM" evidence="3">
    <location>
        <begin position="566"/>
        <end position="649"/>
    </location>
</feature>
<dbReference type="Proteomes" id="UP000247702">
    <property type="component" value="Unassembled WGS sequence"/>
</dbReference>
<feature type="compositionally biased region" description="Polar residues" evidence="2">
    <location>
        <begin position="145"/>
        <end position="162"/>
    </location>
</feature>
<sequence length="979" mass="109896">MEPSTTQNSVQQSSIQEPTIRKRVRYWHKKSSQSQIPVNLVNVVSDNTLEPEIKRNEIPAINEQTLSNSSVQNSTKPNNMVISKKSDQAFPRSNNQGSPKSNEKNNSQGNPNAQASPAKTGNQGSPKVNVRVLSPVTRGEEFPKNNEQILLSKSINKNSLGSKNKRRRNKGSDKKDYTENQHNLHHLKPNVFDEVSKAESLMNDQKIIIGIKDKHIGIQSIDEIDEIEADPSSSGSVDNQIILHEDIDNKELRSVTTDEDNKHNDVTTAIKEDKSGIEQQITKDRFISVTEPGAHVQSTRSSSLSFVRVCNKTEVNSSVAQDRSVEDIKEYQAIVNKTGEKKVELVSSNELPSKAEEKSNATTDEANAQEERIGIPAEKAANTESQSITKRGLPAGCLFVASLPSTKSDGDLQKSVWNHFSRWGILLNVKVLKDWLSRPYSFVQFENVCDAKKALVEAHNTIIEGRHIRVEQARVNRTLFIGRLNRTMNEEDIRKLLEPYGAAEDIHLLRTYSTGKSRGCAFVKFCYRDDAIRAYMNLRQHTSNYVIEWAANLEKAVPGPEDIDKRSIFVGQLNQAEVTKDSLVEKFGRYGRIKEIQYITRKFLRTSGSPRSAFAFIYYDDEEAPRKAIEAENNTKYFDRTIRVQYRESQEFRHQQIQLLRQQQEIRRKAFQESYYNIVVPSGRQPLRPPPLSRAQNYYASVQKTSIIQGRRNNIIPKEIPMMPAPIFYPQVSMGVHQIGPNKNTMSGPSTNGKQEPKGKGPELTNMQNNIAPKMPEVMYYPPPTSIPATSVGMISAYTGSPQEFTMPSYIRTPEGLTYPYAPSMTFMGTINHNNGTSYVRNDGHETKGTTTSKAPLASNVLHSYVPPYVPGQPINDYGFSEVVGHSAQYCGVPIPIQITMPPQMYFYSSPPIDPGYKASYLQTLEDSSSGYEADTEINTHTDEEKTAVGEIAKEEDPSSSKVLDNKVYDNAAQESLKT</sequence>
<feature type="compositionally biased region" description="Polar residues" evidence="2">
    <location>
        <begin position="741"/>
        <end position="754"/>
    </location>
</feature>
<accession>A0A2Z6R2Z7</accession>
<evidence type="ECO:0000313" key="6">
    <source>
        <dbReference type="Proteomes" id="UP000247702"/>
    </source>
</evidence>
<evidence type="ECO:0000313" key="5">
    <source>
        <dbReference type="EMBL" id="GES99485.1"/>
    </source>
</evidence>
<feature type="compositionally biased region" description="Polar residues" evidence="2">
    <location>
        <begin position="1"/>
        <end position="17"/>
    </location>
</feature>
<reference evidence="5" key="2">
    <citation type="submission" date="2019-10" db="EMBL/GenBank/DDBJ databases">
        <title>Conservation and host-specific expression of non-tandemly repeated heterogenous ribosome RNA gene in arbuscular mycorrhizal fungi.</title>
        <authorList>
            <person name="Maeda T."/>
            <person name="Kobayashi Y."/>
            <person name="Nakagawa T."/>
            <person name="Ezawa T."/>
            <person name="Yamaguchi K."/>
            <person name="Bino T."/>
            <person name="Nishimoto Y."/>
            <person name="Shigenobu S."/>
            <person name="Kawaguchi M."/>
        </authorList>
    </citation>
    <scope>NUCLEOTIDE SEQUENCE</scope>
    <source>
        <strain evidence="5">HR1</strain>
    </source>
</reference>
<dbReference type="InterPro" id="IPR034352">
    <property type="entry name" value="Rim4_RRM1"/>
</dbReference>
<dbReference type="InterPro" id="IPR050441">
    <property type="entry name" value="RBM"/>
</dbReference>
<evidence type="ECO:0000313" key="4">
    <source>
        <dbReference type="EMBL" id="GBB92389.1"/>
    </source>
</evidence>
<dbReference type="Pfam" id="PF00076">
    <property type="entry name" value="RRM_1"/>
    <property type="match status" value="3"/>
</dbReference>
<organism evidence="4 6">
    <name type="scientific">Rhizophagus clarus</name>
    <dbReference type="NCBI Taxonomy" id="94130"/>
    <lineage>
        <taxon>Eukaryota</taxon>
        <taxon>Fungi</taxon>
        <taxon>Fungi incertae sedis</taxon>
        <taxon>Mucoromycota</taxon>
        <taxon>Glomeromycotina</taxon>
        <taxon>Glomeromycetes</taxon>
        <taxon>Glomerales</taxon>
        <taxon>Glomeraceae</taxon>
        <taxon>Rhizophagus</taxon>
    </lineage>
</organism>
<dbReference type="EMBL" id="BEXD01001113">
    <property type="protein sequence ID" value="GBB92389.1"/>
    <property type="molecule type" value="Genomic_DNA"/>
</dbReference>
<feature type="region of interest" description="Disordered" evidence="2">
    <location>
        <begin position="60"/>
        <end position="182"/>
    </location>
</feature>
<feature type="domain" description="RRM" evidence="3">
    <location>
        <begin position="477"/>
        <end position="552"/>
    </location>
</feature>
<reference evidence="4 6" key="1">
    <citation type="submission" date="2017-11" db="EMBL/GenBank/DDBJ databases">
        <title>The genome of Rhizophagus clarus HR1 reveals common genetic basis of auxotrophy among arbuscular mycorrhizal fungi.</title>
        <authorList>
            <person name="Kobayashi Y."/>
        </authorList>
    </citation>
    <scope>NUCLEOTIDE SEQUENCE [LARGE SCALE GENOMIC DNA]</scope>
    <source>
        <strain evidence="4 6">HR1</strain>
    </source>
</reference>
<name>A0A2Z6R2Z7_9GLOM</name>